<proteinExistence type="predicted"/>
<keyword evidence="4" id="KW-0862">Zinc</keyword>
<keyword evidence="6" id="KW-0238">DNA-binding</keyword>
<keyword evidence="3" id="KW-0863">Zinc-finger</keyword>
<evidence type="ECO:0000259" key="9">
    <source>
        <dbReference type="Pfam" id="PF02892"/>
    </source>
</evidence>
<dbReference type="InterPro" id="IPR003656">
    <property type="entry name" value="Znf_BED"/>
</dbReference>
<dbReference type="SUPFAM" id="SSF53098">
    <property type="entry name" value="Ribonuclease H-like"/>
    <property type="match status" value="1"/>
</dbReference>
<dbReference type="RefSeq" id="XP_003743520.1">
    <property type="nucleotide sequence ID" value="XM_003743472.2"/>
</dbReference>
<evidence type="ECO:0000256" key="3">
    <source>
        <dbReference type="ARBA" id="ARBA00022771"/>
    </source>
</evidence>
<evidence type="ECO:0000256" key="6">
    <source>
        <dbReference type="ARBA" id="ARBA00023125"/>
    </source>
</evidence>
<evidence type="ECO:0000256" key="5">
    <source>
        <dbReference type="ARBA" id="ARBA00023015"/>
    </source>
</evidence>
<evidence type="ECO:0000256" key="7">
    <source>
        <dbReference type="ARBA" id="ARBA00023163"/>
    </source>
</evidence>
<keyword evidence="11" id="KW-1185">Reference proteome</keyword>
<accession>A0AAJ6VY13</accession>
<dbReference type="GO" id="GO:0005634">
    <property type="term" value="C:nucleus"/>
    <property type="evidence" value="ECO:0007669"/>
    <property type="project" value="UniProtKB-SubCell"/>
</dbReference>
<dbReference type="GO" id="GO:0003677">
    <property type="term" value="F:DNA binding"/>
    <property type="evidence" value="ECO:0007669"/>
    <property type="project" value="UniProtKB-KW"/>
</dbReference>
<dbReference type="GeneID" id="100907852"/>
<dbReference type="KEGG" id="goe:100907852"/>
<feature type="domain" description="BED-type" evidence="9">
    <location>
        <begin position="51"/>
        <end position="78"/>
    </location>
</feature>
<feature type="domain" description="HAT C-terminal dimerisation" evidence="10">
    <location>
        <begin position="556"/>
        <end position="632"/>
    </location>
</feature>
<dbReference type="PANTHER" id="PTHR46481:SF10">
    <property type="entry name" value="ZINC FINGER BED DOMAIN-CONTAINING PROTEIN 39"/>
    <property type="match status" value="1"/>
</dbReference>
<keyword evidence="2" id="KW-0479">Metal-binding</keyword>
<keyword evidence="5" id="KW-0805">Transcription regulation</keyword>
<dbReference type="Pfam" id="PF05699">
    <property type="entry name" value="Dimer_Tnp_hAT"/>
    <property type="match status" value="1"/>
</dbReference>
<evidence type="ECO:0000256" key="8">
    <source>
        <dbReference type="ARBA" id="ARBA00023242"/>
    </source>
</evidence>
<sequence length="639" mass="72071">MEEIVPEVQIATNQAFYGTSGTWSRAGGRAPIFEWYDVELPLPGDGNFRSTCKICKTSISASRRATSNLISHMKRKHPGVYADNISQQRYIKTERTVHGVSVADILPDSNEGSSVDVLHSRAVGALVNFMSNSLIDPKFLDSPDFRQFTHCLNSTFEPPSSLHVTFSYLPSKRWALQQRISQWLQEAESVAITQDIWISRSQQSVLCLSAHFIHDWSLRMVFLASKHFSLPDIKASVTDLFEDTISYYNLSQKISHTSTNNASKLIKSARTSLPGFIMEDYDAIEAPSALQECSSSIDLKDLNSVFLDDLGCFAEALETCVTFATKDNAFLEAVLSKISTVVDYIRNAVFPSPALDELRNILERGYSTWNLQLRIIRAIVANTTHERLQTALSGIKTLTHEDYAVLTELVDILEPFEEAYNLFRDGHKVTASYVIPCIRGLKMHLQNVKVVHLVPVIEKLSQYIYTNFAKYEVNDTYALCSILDPRFKLAWCPEDRQCGLITLLCKKASEQRIPEPISISTSMALPGEERKSKLFQFMNPQLNRRSNSVHSVEVGSYLAMPCVPDCVNYCPLDFWRQNKSQFPSLCQLARSMMNLPAASSHVLHMAKVCDRVIDLTDLKLNQITFESLMFVKINRAGLQ</sequence>
<dbReference type="GO" id="GO:0046983">
    <property type="term" value="F:protein dimerization activity"/>
    <property type="evidence" value="ECO:0007669"/>
    <property type="project" value="InterPro"/>
</dbReference>
<dbReference type="SMART" id="SM00614">
    <property type="entry name" value="ZnF_BED"/>
    <property type="match status" value="1"/>
</dbReference>
<name>A0AAJ6VY13_9ACAR</name>
<evidence type="ECO:0000313" key="11">
    <source>
        <dbReference type="Proteomes" id="UP000694867"/>
    </source>
</evidence>
<dbReference type="Proteomes" id="UP000694867">
    <property type="component" value="Unplaced"/>
</dbReference>
<gene>
    <name evidence="12" type="primary">LOC100907852</name>
</gene>
<dbReference type="GO" id="GO:0008270">
    <property type="term" value="F:zinc ion binding"/>
    <property type="evidence" value="ECO:0007669"/>
    <property type="project" value="UniProtKB-KW"/>
</dbReference>
<dbReference type="Pfam" id="PF02892">
    <property type="entry name" value="zf-BED"/>
    <property type="match status" value="1"/>
</dbReference>
<evidence type="ECO:0000256" key="1">
    <source>
        <dbReference type="ARBA" id="ARBA00004123"/>
    </source>
</evidence>
<dbReference type="InterPro" id="IPR008906">
    <property type="entry name" value="HATC_C_dom"/>
</dbReference>
<comment type="subcellular location">
    <subcellularLocation>
        <location evidence="1">Nucleus</location>
    </subcellularLocation>
</comment>
<protein>
    <submittedName>
        <fullName evidence="12">Uncharacterized protein LOC100907852</fullName>
    </submittedName>
</protein>
<evidence type="ECO:0000259" key="10">
    <source>
        <dbReference type="Pfam" id="PF05699"/>
    </source>
</evidence>
<organism evidence="11 12">
    <name type="scientific">Galendromus occidentalis</name>
    <name type="common">western predatory mite</name>
    <dbReference type="NCBI Taxonomy" id="34638"/>
    <lineage>
        <taxon>Eukaryota</taxon>
        <taxon>Metazoa</taxon>
        <taxon>Ecdysozoa</taxon>
        <taxon>Arthropoda</taxon>
        <taxon>Chelicerata</taxon>
        <taxon>Arachnida</taxon>
        <taxon>Acari</taxon>
        <taxon>Parasitiformes</taxon>
        <taxon>Mesostigmata</taxon>
        <taxon>Gamasina</taxon>
        <taxon>Phytoseioidea</taxon>
        <taxon>Phytoseiidae</taxon>
        <taxon>Typhlodrominae</taxon>
        <taxon>Galendromus</taxon>
    </lineage>
</organism>
<dbReference type="InterPro" id="IPR012337">
    <property type="entry name" value="RNaseH-like_sf"/>
</dbReference>
<reference evidence="12" key="1">
    <citation type="submission" date="2025-08" db="UniProtKB">
        <authorList>
            <consortium name="RefSeq"/>
        </authorList>
    </citation>
    <scope>IDENTIFICATION</scope>
</reference>
<evidence type="ECO:0000256" key="2">
    <source>
        <dbReference type="ARBA" id="ARBA00022723"/>
    </source>
</evidence>
<dbReference type="InterPro" id="IPR052035">
    <property type="entry name" value="ZnF_BED_domain_contain"/>
</dbReference>
<evidence type="ECO:0000256" key="4">
    <source>
        <dbReference type="ARBA" id="ARBA00022833"/>
    </source>
</evidence>
<keyword evidence="7" id="KW-0804">Transcription</keyword>
<dbReference type="AlphaFoldDB" id="A0AAJ6VY13"/>
<keyword evidence="8" id="KW-0539">Nucleus</keyword>
<evidence type="ECO:0000313" key="12">
    <source>
        <dbReference type="RefSeq" id="XP_003743520.1"/>
    </source>
</evidence>
<dbReference type="PANTHER" id="PTHR46481">
    <property type="entry name" value="ZINC FINGER BED DOMAIN-CONTAINING PROTEIN 4"/>
    <property type="match status" value="1"/>
</dbReference>